<dbReference type="OrthoDB" id="3370651at2"/>
<dbReference type="AlphaFoldDB" id="A0A421B5D8"/>
<evidence type="ECO:0000256" key="1">
    <source>
        <dbReference type="SAM" id="MobiDB-lite"/>
    </source>
</evidence>
<organism evidence="2 3">
    <name type="scientific">Actinokineospora cianjurensis</name>
    <dbReference type="NCBI Taxonomy" id="585224"/>
    <lineage>
        <taxon>Bacteria</taxon>
        <taxon>Bacillati</taxon>
        <taxon>Actinomycetota</taxon>
        <taxon>Actinomycetes</taxon>
        <taxon>Pseudonocardiales</taxon>
        <taxon>Pseudonocardiaceae</taxon>
        <taxon>Actinokineospora</taxon>
    </lineage>
</organism>
<dbReference type="EMBL" id="RCDD01000001">
    <property type="protein sequence ID" value="RLK59676.1"/>
    <property type="molecule type" value="Genomic_DNA"/>
</dbReference>
<evidence type="ECO:0000313" key="3">
    <source>
        <dbReference type="Proteomes" id="UP000282454"/>
    </source>
</evidence>
<sequence>MTGILEINGTPFGELSATRQDDWARGSAERSRQLGIHDDAEGITHHVEMKAVIVMITSGATRARVIINHAPCGSEPGLAGGCHRLLPWFIPRGSSLTVLGTDAQGEPFQRIYEGRAAQ</sequence>
<reference evidence="2 3" key="1">
    <citation type="submission" date="2018-10" db="EMBL/GenBank/DDBJ databases">
        <title>Genomic Encyclopedia of Archaeal and Bacterial Type Strains, Phase II (KMG-II): from individual species to whole genera.</title>
        <authorList>
            <person name="Goeker M."/>
        </authorList>
    </citation>
    <scope>NUCLEOTIDE SEQUENCE [LARGE SCALE GENOMIC DNA]</scope>
    <source>
        <strain evidence="2 3">DSM 45657</strain>
    </source>
</reference>
<dbReference type="RefSeq" id="WP_147459851.1">
    <property type="nucleotide sequence ID" value="NZ_RCDD01000001.1"/>
</dbReference>
<feature type="region of interest" description="Disordered" evidence="1">
    <location>
        <begin position="19"/>
        <end position="38"/>
    </location>
</feature>
<protein>
    <submittedName>
        <fullName evidence="2">Nucleic acid/nucleotide deaminase of polymorphic system toxin</fullName>
    </submittedName>
</protein>
<keyword evidence="3" id="KW-1185">Reference proteome</keyword>
<evidence type="ECO:0000313" key="2">
    <source>
        <dbReference type="EMBL" id="RLK59676.1"/>
    </source>
</evidence>
<dbReference type="Proteomes" id="UP000282454">
    <property type="component" value="Unassembled WGS sequence"/>
</dbReference>
<dbReference type="InterPro" id="IPR032724">
    <property type="entry name" value="SCP1.201-like"/>
</dbReference>
<comment type="caution">
    <text evidence="2">The sequence shown here is derived from an EMBL/GenBank/DDBJ whole genome shotgun (WGS) entry which is preliminary data.</text>
</comment>
<gene>
    <name evidence="2" type="ORF">CLV68_0159</name>
</gene>
<name>A0A421B5D8_9PSEU</name>
<dbReference type="Pfam" id="PF14428">
    <property type="entry name" value="DddA-like"/>
    <property type="match status" value="1"/>
</dbReference>
<proteinExistence type="predicted"/>
<accession>A0A421B5D8</accession>